<evidence type="ECO:0000313" key="7">
    <source>
        <dbReference type="EMBL" id="SDX41495.1"/>
    </source>
</evidence>
<reference evidence="8" key="1">
    <citation type="submission" date="2016-10" db="EMBL/GenBank/DDBJ databases">
        <authorList>
            <person name="Varghese N."/>
            <person name="Submissions S."/>
        </authorList>
    </citation>
    <scope>NUCLEOTIDE SEQUENCE [LARGE SCALE GENOMIC DNA]</scope>
    <source>
        <strain evidence="8">DSM 15718</strain>
    </source>
</reference>
<sequence length="310" mass="34872">MNFLKLIRYQNLLMLAFMQLIFRYGFLKLQNVPLALADWQYGLLVLSTVLLAAAGYVINDIFDQDTDIENKPKQLIVGNKITETQAYNIYIALNITGVVIGFYLSNVILKPGFAAIFILIAATLYIYATSLKQMLILGNLIVALLLSFSVIIIGIFDLFPVINQNNQPVMANLFSILLDFAVFAFMINFIREIVKDLEDIKGDSNQGMKTLAIVLGVENTSKLAATLGLIPTVFLLVYINNYFVANNLLATTIYAFIFVVAPLLYFSIKVWPAKTKKEFQKFSLLLKWILFFGIISIAIITLNIKYNASK</sequence>
<feature type="transmembrane region" description="Helical" evidence="6">
    <location>
        <begin position="87"/>
        <end position="105"/>
    </location>
</feature>
<dbReference type="Pfam" id="PF01040">
    <property type="entry name" value="UbiA"/>
    <property type="match status" value="1"/>
</dbReference>
<dbReference type="NCBIfam" id="NF009512">
    <property type="entry name" value="PRK12872.1-1"/>
    <property type="match status" value="1"/>
</dbReference>
<evidence type="ECO:0000256" key="1">
    <source>
        <dbReference type="ARBA" id="ARBA00004141"/>
    </source>
</evidence>
<keyword evidence="7" id="KW-0808">Transferase</keyword>
<dbReference type="EMBL" id="FNMV01000010">
    <property type="protein sequence ID" value="SDX41495.1"/>
    <property type="molecule type" value="Genomic_DNA"/>
</dbReference>
<keyword evidence="8" id="KW-1185">Reference proteome</keyword>
<evidence type="ECO:0000256" key="6">
    <source>
        <dbReference type="SAM" id="Phobius"/>
    </source>
</evidence>
<keyword evidence="2" id="KW-1003">Cell membrane</keyword>
<keyword evidence="3 6" id="KW-0812">Transmembrane</keyword>
<evidence type="ECO:0000256" key="3">
    <source>
        <dbReference type="ARBA" id="ARBA00022692"/>
    </source>
</evidence>
<evidence type="ECO:0000313" key="8">
    <source>
        <dbReference type="Proteomes" id="UP000198569"/>
    </source>
</evidence>
<dbReference type="RefSeq" id="WP_091433144.1">
    <property type="nucleotide sequence ID" value="NZ_FNMV01000010.1"/>
</dbReference>
<feature type="transmembrane region" description="Helical" evidence="6">
    <location>
        <begin position="251"/>
        <end position="272"/>
    </location>
</feature>
<dbReference type="AlphaFoldDB" id="A0A1H3BI90"/>
<dbReference type="Proteomes" id="UP000198569">
    <property type="component" value="Unassembled WGS sequence"/>
</dbReference>
<dbReference type="InterPro" id="IPR050475">
    <property type="entry name" value="Prenyltransferase_related"/>
</dbReference>
<feature type="transmembrane region" description="Helical" evidence="6">
    <location>
        <begin position="169"/>
        <end position="190"/>
    </location>
</feature>
<dbReference type="PANTHER" id="PTHR42723">
    <property type="entry name" value="CHLOROPHYLL SYNTHASE"/>
    <property type="match status" value="1"/>
</dbReference>
<keyword evidence="5 6" id="KW-0472">Membrane</keyword>
<organism evidence="7 8">
    <name type="scientific">Flavobacterium degerlachei</name>
    <dbReference type="NCBI Taxonomy" id="229203"/>
    <lineage>
        <taxon>Bacteria</taxon>
        <taxon>Pseudomonadati</taxon>
        <taxon>Bacteroidota</taxon>
        <taxon>Flavobacteriia</taxon>
        <taxon>Flavobacteriales</taxon>
        <taxon>Flavobacteriaceae</taxon>
        <taxon>Flavobacterium</taxon>
    </lineage>
</organism>
<dbReference type="STRING" id="229203.SAMN05444338_11023"/>
<dbReference type="CDD" id="cd13961">
    <property type="entry name" value="PT_UbiA_DGGGPS"/>
    <property type="match status" value="1"/>
</dbReference>
<dbReference type="GO" id="GO:0016020">
    <property type="term" value="C:membrane"/>
    <property type="evidence" value="ECO:0007669"/>
    <property type="project" value="UniProtKB-SubCell"/>
</dbReference>
<dbReference type="InterPro" id="IPR044878">
    <property type="entry name" value="UbiA_sf"/>
</dbReference>
<gene>
    <name evidence="7" type="ORF">SAMN05444338_11023</name>
</gene>
<feature type="transmembrane region" description="Helical" evidence="6">
    <location>
        <begin position="111"/>
        <end position="128"/>
    </location>
</feature>
<keyword evidence="4 6" id="KW-1133">Transmembrane helix</keyword>
<dbReference type="InterPro" id="IPR000537">
    <property type="entry name" value="UbiA_prenyltransferase"/>
</dbReference>
<feature type="transmembrane region" description="Helical" evidence="6">
    <location>
        <begin position="39"/>
        <end position="58"/>
    </location>
</feature>
<dbReference type="GO" id="GO:0016765">
    <property type="term" value="F:transferase activity, transferring alkyl or aryl (other than methyl) groups"/>
    <property type="evidence" value="ECO:0007669"/>
    <property type="project" value="InterPro"/>
</dbReference>
<dbReference type="Gene3D" id="1.10.357.140">
    <property type="entry name" value="UbiA prenyltransferase"/>
    <property type="match status" value="1"/>
</dbReference>
<feature type="transmembrane region" description="Helical" evidence="6">
    <location>
        <begin position="12"/>
        <end position="27"/>
    </location>
</feature>
<protein>
    <submittedName>
        <fullName evidence="7">4-hydroxybenzoate polyprenyltransferase</fullName>
    </submittedName>
</protein>
<evidence type="ECO:0000256" key="5">
    <source>
        <dbReference type="ARBA" id="ARBA00023136"/>
    </source>
</evidence>
<accession>A0A1H3BI90</accession>
<name>A0A1H3BI90_9FLAO</name>
<dbReference type="Gene3D" id="1.20.120.1780">
    <property type="entry name" value="UbiA prenyltransferase"/>
    <property type="match status" value="1"/>
</dbReference>
<dbReference type="PANTHER" id="PTHR42723:SF1">
    <property type="entry name" value="CHLOROPHYLL SYNTHASE, CHLOROPLASTIC"/>
    <property type="match status" value="1"/>
</dbReference>
<feature type="transmembrane region" description="Helical" evidence="6">
    <location>
        <begin position="140"/>
        <end position="163"/>
    </location>
</feature>
<proteinExistence type="predicted"/>
<feature type="transmembrane region" description="Helical" evidence="6">
    <location>
        <begin position="284"/>
        <end position="304"/>
    </location>
</feature>
<evidence type="ECO:0000256" key="2">
    <source>
        <dbReference type="ARBA" id="ARBA00022475"/>
    </source>
</evidence>
<dbReference type="OrthoDB" id="9811562at2"/>
<feature type="transmembrane region" description="Helical" evidence="6">
    <location>
        <begin position="211"/>
        <end position="239"/>
    </location>
</feature>
<evidence type="ECO:0000256" key="4">
    <source>
        <dbReference type="ARBA" id="ARBA00022989"/>
    </source>
</evidence>
<comment type="subcellular location">
    <subcellularLocation>
        <location evidence="1">Membrane</location>
        <topology evidence="1">Multi-pass membrane protein</topology>
    </subcellularLocation>
</comment>